<dbReference type="Gene3D" id="3.30.110.10">
    <property type="entry name" value="Translation initiation factor 3 (IF-3), C-terminal domain"/>
    <property type="match status" value="1"/>
</dbReference>
<sequence>MQRTFVSVKPLLLRQVAQCIRPQSRSLLPPSQLISRRWFVDTPTLAAGPRGRKPGTKIKIVTIDDKIAESFTLNEKIETRYVQEKTPDNKLSEPKPLAQLLRDIDRSEQYVLQLSKSGDGDHAIVQVVQRKDLIQRINSKESAARQSQLAQKEKKPKQIELNWAISGNDLQLKMKQLEEFLRKGKKVELLLAARKYQRKATQQEAEELLRTVQEKIQELGATEVVPMQGSFPRQTTITAKIP</sequence>
<evidence type="ECO:0000259" key="5">
    <source>
        <dbReference type="Pfam" id="PF00707"/>
    </source>
</evidence>
<evidence type="ECO:0000313" key="6">
    <source>
        <dbReference type="EMBL" id="KIW37257.1"/>
    </source>
</evidence>
<organism evidence="6 7">
    <name type="scientific">Exophiala oligosperma</name>
    <dbReference type="NCBI Taxonomy" id="215243"/>
    <lineage>
        <taxon>Eukaryota</taxon>
        <taxon>Fungi</taxon>
        <taxon>Dikarya</taxon>
        <taxon>Ascomycota</taxon>
        <taxon>Pezizomycotina</taxon>
        <taxon>Eurotiomycetes</taxon>
        <taxon>Chaetothyriomycetidae</taxon>
        <taxon>Chaetothyriales</taxon>
        <taxon>Herpotrichiellaceae</taxon>
        <taxon>Exophiala</taxon>
    </lineage>
</organism>
<dbReference type="PANTHER" id="PTHR10938">
    <property type="entry name" value="TRANSLATION INITIATION FACTOR IF-3"/>
    <property type="match status" value="1"/>
</dbReference>
<dbReference type="HOGENOM" id="CLU_062478_1_1_1"/>
<reference evidence="6 7" key="1">
    <citation type="submission" date="2015-01" db="EMBL/GenBank/DDBJ databases">
        <title>The Genome Sequence of Exophiala oligosperma CBS72588.</title>
        <authorList>
            <consortium name="The Broad Institute Genomics Platform"/>
            <person name="Cuomo C."/>
            <person name="de Hoog S."/>
            <person name="Gorbushina A."/>
            <person name="Stielow B."/>
            <person name="Teixiera M."/>
            <person name="Abouelleil A."/>
            <person name="Chapman S.B."/>
            <person name="Priest M."/>
            <person name="Young S.K."/>
            <person name="Wortman J."/>
            <person name="Nusbaum C."/>
            <person name="Birren B."/>
        </authorList>
    </citation>
    <scope>NUCLEOTIDE SEQUENCE [LARGE SCALE GENOMIC DNA]</scope>
    <source>
        <strain evidence="6 7">CBS 72588</strain>
    </source>
</reference>
<keyword evidence="4" id="KW-0175">Coiled coil</keyword>
<evidence type="ECO:0000256" key="3">
    <source>
        <dbReference type="ARBA" id="ARBA00022917"/>
    </source>
</evidence>
<evidence type="ECO:0000256" key="1">
    <source>
        <dbReference type="ARBA" id="ARBA00005439"/>
    </source>
</evidence>
<dbReference type="GO" id="GO:0070124">
    <property type="term" value="P:mitochondrial translational initiation"/>
    <property type="evidence" value="ECO:0007669"/>
    <property type="project" value="TreeGrafter"/>
</dbReference>
<keyword evidence="2" id="KW-0396">Initiation factor</keyword>
<feature type="coiled-coil region" evidence="4">
    <location>
        <begin position="186"/>
        <end position="222"/>
    </location>
</feature>
<feature type="domain" description="Translation initiation factor 3 C-terminal" evidence="5">
    <location>
        <begin position="157"/>
        <end position="226"/>
    </location>
</feature>
<keyword evidence="3" id="KW-0648">Protein biosynthesis</keyword>
<evidence type="ECO:0000313" key="7">
    <source>
        <dbReference type="Proteomes" id="UP000053342"/>
    </source>
</evidence>
<dbReference type="AlphaFoldDB" id="A0A0D2BIL9"/>
<protein>
    <recommendedName>
        <fullName evidence="5">Translation initiation factor 3 C-terminal domain-containing protein</fullName>
    </recommendedName>
</protein>
<dbReference type="Proteomes" id="UP000053342">
    <property type="component" value="Unassembled WGS sequence"/>
</dbReference>
<dbReference type="SUPFAM" id="SSF55200">
    <property type="entry name" value="Translation initiation factor IF3, C-terminal domain"/>
    <property type="match status" value="1"/>
</dbReference>
<evidence type="ECO:0000256" key="2">
    <source>
        <dbReference type="ARBA" id="ARBA00022540"/>
    </source>
</evidence>
<dbReference type="PANTHER" id="PTHR10938:SF0">
    <property type="entry name" value="TRANSLATION INITIATION FACTOR IF-3, MITOCHONDRIAL"/>
    <property type="match status" value="1"/>
</dbReference>
<proteinExistence type="inferred from homology"/>
<dbReference type="GO" id="GO:0003743">
    <property type="term" value="F:translation initiation factor activity"/>
    <property type="evidence" value="ECO:0007669"/>
    <property type="project" value="UniProtKB-KW"/>
</dbReference>
<dbReference type="STRING" id="215243.A0A0D2BIL9"/>
<dbReference type="VEuPathDB" id="FungiDB:PV06_10599"/>
<dbReference type="GO" id="GO:0032790">
    <property type="term" value="P:ribosome disassembly"/>
    <property type="evidence" value="ECO:0007669"/>
    <property type="project" value="TreeGrafter"/>
</dbReference>
<accession>A0A0D2BIL9</accession>
<dbReference type="Pfam" id="PF00707">
    <property type="entry name" value="IF3_C"/>
    <property type="match status" value="1"/>
</dbReference>
<dbReference type="GO" id="GO:0005739">
    <property type="term" value="C:mitochondrion"/>
    <property type="evidence" value="ECO:0007669"/>
    <property type="project" value="TreeGrafter"/>
</dbReference>
<dbReference type="OrthoDB" id="21573at2759"/>
<dbReference type="RefSeq" id="XP_016257473.1">
    <property type="nucleotide sequence ID" value="XM_016412165.1"/>
</dbReference>
<dbReference type="EMBL" id="KN847345">
    <property type="protein sequence ID" value="KIW37257.1"/>
    <property type="molecule type" value="Genomic_DNA"/>
</dbReference>
<dbReference type="InterPro" id="IPR001288">
    <property type="entry name" value="Translation_initiation_fac_3"/>
</dbReference>
<dbReference type="InterPro" id="IPR019815">
    <property type="entry name" value="Translation_initiation_fac_3_C"/>
</dbReference>
<evidence type="ECO:0000256" key="4">
    <source>
        <dbReference type="SAM" id="Coils"/>
    </source>
</evidence>
<comment type="similarity">
    <text evidence="1">Belongs to the IF-3 family.</text>
</comment>
<dbReference type="GeneID" id="27362673"/>
<name>A0A0D2BIL9_9EURO</name>
<keyword evidence="7" id="KW-1185">Reference proteome</keyword>
<dbReference type="GO" id="GO:0043022">
    <property type="term" value="F:ribosome binding"/>
    <property type="evidence" value="ECO:0007669"/>
    <property type="project" value="TreeGrafter"/>
</dbReference>
<dbReference type="InterPro" id="IPR036788">
    <property type="entry name" value="T_IF-3_C_sf"/>
</dbReference>
<gene>
    <name evidence="6" type="ORF">PV06_10599</name>
</gene>